<evidence type="ECO:0000256" key="5">
    <source>
        <dbReference type="ARBA" id="ARBA00023172"/>
    </source>
</evidence>
<name>A0A2T5MKP7_9GAMM</name>
<dbReference type="EMBL" id="QANS01000001">
    <property type="protein sequence ID" value="PTU33140.1"/>
    <property type="molecule type" value="Genomic_DNA"/>
</dbReference>
<dbReference type="SUPFAM" id="SSF50249">
    <property type="entry name" value="Nucleic acid-binding proteins"/>
    <property type="match status" value="1"/>
</dbReference>
<keyword evidence="5 8" id="KW-0233">DNA recombination</keyword>
<dbReference type="Gene3D" id="1.20.1440.120">
    <property type="entry name" value="Recombination protein O, C-terminal domain"/>
    <property type="match status" value="1"/>
</dbReference>
<dbReference type="InterPro" id="IPR022572">
    <property type="entry name" value="DNA_rep/recomb_RecO_N"/>
</dbReference>
<feature type="domain" description="DNA replication/recombination mediator RecO N-terminal" evidence="9">
    <location>
        <begin position="9"/>
        <end position="79"/>
    </location>
</feature>
<evidence type="ECO:0000256" key="6">
    <source>
        <dbReference type="ARBA" id="ARBA00023204"/>
    </source>
</evidence>
<dbReference type="PANTHER" id="PTHR33991:SF1">
    <property type="entry name" value="DNA REPAIR PROTEIN RECO"/>
    <property type="match status" value="1"/>
</dbReference>
<dbReference type="GO" id="GO:0043590">
    <property type="term" value="C:bacterial nucleoid"/>
    <property type="evidence" value="ECO:0007669"/>
    <property type="project" value="TreeGrafter"/>
</dbReference>
<dbReference type="Pfam" id="PF02565">
    <property type="entry name" value="RecO_C"/>
    <property type="match status" value="1"/>
</dbReference>
<dbReference type="SUPFAM" id="SSF57863">
    <property type="entry name" value="ArfGap/RecO-like zinc finger"/>
    <property type="match status" value="1"/>
</dbReference>
<evidence type="ECO:0000313" key="11">
    <source>
        <dbReference type="Proteomes" id="UP000244248"/>
    </source>
</evidence>
<dbReference type="InterPro" id="IPR012340">
    <property type="entry name" value="NA-bd_OB-fold"/>
</dbReference>
<evidence type="ECO:0000256" key="4">
    <source>
        <dbReference type="ARBA" id="ARBA00022763"/>
    </source>
</evidence>
<comment type="function">
    <text evidence="1 8">Involved in DNA repair and RecF pathway recombination.</text>
</comment>
<gene>
    <name evidence="8 10" type="primary">recO</name>
    <name evidence="10" type="ORF">CJD38_03285</name>
</gene>
<accession>A0A2T5MKP7</accession>
<dbReference type="InterPro" id="IPR037278">
    <property type="entry name" value="ARFGAP/RecO"/>
</dbReference>
<keyword evidence="4 8" id="KW-0227">DNA damage</keyword>
<dbReference type="HAMAP" id="MF_00201">
    <property type="entry name" value="RecO"/>
    <property type="match status" value="1"/>
</dbReference>
<comment type="similarity">
    <text evidence="2 8">Belongs to the RecO family.</text>
</comment>
<dbReference type="GO" id="GO:0006302">
    <property type="term" value="P:double-strand break repair"/>
    <property type="evidence" value="ECO:0007669"/>
    <property type="project" value="TreeGrafter"/>
</dbReference>
<sequence>MTRARVQLEPGYILNARPYNDTSLLVEAFTREHGRIGFVARGARGPKSKTRALLQPLQPLLLSWTQSGELGGLTAVEAAGPSLPISGERVFYGWYVNELILKLLQRQDPHPSLFETYALTLTQLADSDAERALRIFEKRLLDELGYGLQLPDDLEPELHYQYDWAEGPIPTVQGPSTFLGAHLIALAQETLDSSEAQSHARRLLKAAIQNQLGGKTLETPVMLRQLRSSLRVK</sequence>
<dbReference type="RefSeq" id="WP_107938848.1">
    <property type="nucleotide sequence ID" value="NZ_QANS01000001.1"/>
</dbReference>
<dbReference type="GO" id="GO:0006310">
    <property type="term" value="P:DNA recombination"/>
    <property type="evidence" value="ECO:0007669"/>
    <property type="project" value="UniProtKB-UniRule"/>
</dbReference>
<dbReference type="AlphaFoldDB" id="A0A2T5MKP7"/>
<keyword evidence="11" id="KW-1185">Reference proteome</keyword>
<evidence type="ECO:0000313" key="10">
    <source>
        <dbReference type="EMBL" id="PTU33140.1"/>
    </source>
</evidence>
<evidence type="ECO:0000256" key="1">
    <source>
        <dbReference type="ARBA" id="ARBA00003065"/>
    </source>
</evidence>
<dbReference type="Gene3D" id="2.40.50.140">
    <property type="entry name" value="Nucleic acid-binding proteins"/>
    <property type="match status" value="1"/>
</dbReference>
<evidence type="ECO:0000256" key="2">
    <source>
        <dbReference type="ARBA" id="ARBA00007452"/>
    </source>
</evidence>
<evidence type="ECO:0000256" key="8">
    <source>
        <dbReference type="HAMAP-Rule" id="MF_00201"/>
    </source>
</evidence>
<organism evidence="10 11">
    <name type="scientific">Stenotrophobium rhamnosiphilum</name>
    <dbReference type="NCBI Taxonomy" id="2029166"/>
    <lineage>
        <taxon>Bacteria</taxon>
        <taxon>Pseudomonadati</taxon>
        <taxon>Pseudomonadota</taxon>
        <taxon>Gammaproteobacteria</taxon>
        <taxon>Nevskiales</taxon>
        <taxon>Nevskiaceae</taxon>
        <taxon>Stenotrophobium</taxon>
    </lineage>
</organism>
<proteinExistence type="inferred from homology"/>
<dbReference type="NCBIfam" id="TIGR00613">
    <property type="entry name" value="reco"/>
    <property type="match status" value="1"/>
</dbReference>
<comment type="caution">
    <text evidence="10">The sequence shown here is derived from an EMBL/GenBank/DDBJ whole genome shotgun (WGS) entry which is preliminary data.</text>
</comment>
<dbReference type="Proteomes" id="UP000244248">
    <property type="component" value="Unassembled WGS sequence"/>
</dbReference>
<dbReference type="InterPro" id="IPR003717">
    <property type="entry name" value="RecO"/>
</dbReference>
<evidence type="ECO:0000256" key="7">
    <source>
        <dbReference type="ARBA" id="ARBA00033409"/>
    </source>
</evidence>
<dbReference type="PANTHER" id="PTHR33991">
    <property type="entry name" value="DNA REPAIR PROTEIN RECO"/>
    <property type="match status" value="1"/>
</dbReference>
<dbReference type="Pfam" id="PF11967">
    <property type="entry name" value="RecO_N"/>
    <property type="match status" value="1"/>
</dbReference>
<dbReference type="OrthoDB" id="9804792at2"/>
<evidence type="ECO:0000259" key="9">
    <source>
        <dbReference type="Pfam" id="PF11967"/>
    </source>
</evidence>
<protein>
    <recommendedName>
        <fullName evidence="3 8">DNA repair protein RecO</fullName>
    </recommendedName>
    <alternativeName>
        <fullName evidence="7 8">Recombination protein O</fullName>
    </alternativeName>
</protein>
<evidence type="ECO:0000256" key="3">
    <source>
        <dbReference type="ARBA" id="ARBA00021310"/>
    </source>
</evidence>
<reference evidence="10 11" key="1">
    <citation type="submission" date="2018-04" db="EMBL/GenBank/DDBJ databases">
        <title>Novel species isolated from glacier.</title>
        <authorList>
            <person name="Liu Q."/>
            <person name="Xin Y.-H."/>
        </authorList>
    </citation>
    <scope>NUCLEOTIDE SEQUENCE [LARGE SCALE GENOMIC DNA]</scope>
    <source>
        <strain evidence="10 11">GT1R17</strain>
    </source>
</reference>
<keyword evidence="6 8" id="KW-0234">DNA repair</keyword>
<dbReference type="InterPro" id="IPR042242">
    <property type="entry name" value="RecO_C"/>
</dbReference>